<sequence>MEEKELGRDIFPKTPAEENEGPKIYLEEGDTESNTDNRFNELLNSDAYKKDNGYEYGRIEPFDYHEVYSDGEYIYMIHVIVMNLFLRVTILEVLEKLIQMDLMYLKKIWSHNMNKEYETIIGKMLKEYVPIEWMRYKMFHVDDVYSSIPMLVFRLEQKDDKFDMLLKCIDNFNGNARWEIFRNPYTRKENYLLTVSEVKQMYQEEKEKLMYQKDFFGDEYIEICDKALSDIPRLASHIEKWFNSSEET</sequence>
<accession>A0A1G5BAG5</accession>
<feature type="region of interest" description="Disordered" evidence="1">
    <location>
        <begin position="1"/>
        <end position="35"/>
    </location>
</feature>
<gene>
    <name evidence="2" type="ORF">SAMN02910451_00608</name>
</gene>
<evidence type="ECO:0000313" key="2">
    <source>
        <dbReference type="EMBL" id="SCX86950.1"/>
    </source>
</evidence>
<keyword evidence="3" id="KW-1185">Reference proteome</keyword>
<dbReference type="OrthoDB" id="2004187at2"/>
<proteinExistence type="predicted"/>
<feature type="compositionally biased region" description="Basic and acidic residues" evidence="1">
    <location>
        <begin position="1"/>
        <end position="11"/>
    </location>
</feature>
<dbReference type="Proteomes" id="UP000183047">
    <property type="component" value="Unassembled WGS sequence"/>
</dbReference>
<dbReference type="AlphaFoldDB" id="A0A1G5BAG5"/>
<protein>
    <submittedName>
        <fullName evidence="2">Uncharacterized protein</fullName>
    </submittedName>
</protein>
<reference evidence="3" key="1">
    <citation type="submission" date="2016-10" db="EMBL/GenBank/DDBJ databases">
        <authorList>
            <person name="Varghese N."/>
            <person name="Submissions S."/>
        </authorList>
    </citation>
    <scope>NUCLEOTIDE SEQUENCE [LARGE SCALE GENOMIC DNA]</scope>
    <source>
        <strain evidence="3">XBD2006</strain>
    </source>
</reference>
<dbReference type="RefSeq" id="WP_074461379.1">
    <property type="nucleotide sequence ID" value="NZ_FMUR01000004.1"/>
</dbReference>
<organism evidence="2 3">
    <name type="scientific">Butyrivibrio hungatei</name>
    <dbReference type="NCBI Taxonomy" id="185008"/>
    <lineage>
        <taxon>Bacteria</taxon>
        <taxon>Bacillati</taxon>
        <taxon>Bacillota</taxon>
        <taxon>Clostridia</taxon>
        <taxon>Lachnospirales</taxon>
        <taxon>Lachnospiraceae</taxon>
        <taxon>Butyrivibrio</taxon>
    </lineage>
</organism>
<name>A0A1G5BAG5_9FIRM</name>
<evidence type="ECO:0000256" key="1">
    <source>
        <dbReference type="SAM" id="MobiDB-lite"/>
    </source>
</evidence>
<evidence type="ECO:0000313" key="3">
    <source>
        <dbReference type="Proteomes" id="UP000183047"/>
    </source>
</evidence>
<dbReference type="EMBL" id="FMUR01000004">
    <property type="protein sequence ID" value="SCX86950.1"/>
    <property type="molecule type" value="Genomic_DNA"/>
</dbReference>